<feature type="non-terminal residue" evidence="2">
    <location>
        <position position="1"/>
    </location>
</feature>
<feature type="domain" description="PilZ" evidence="1">
    <location>
        <begin position="1"/>
        <end position="61"/>
    </location>
</feature>
<sequence length="66" mass="7360">ISPAGAGVEVYQLVEVDSRIEMEIGVKERIVAVEGKVVHSQAQPNGHWIIGIEFDHAQEELVEEFF</sequence>
<dbReference type="AlphaFoldDB" id="X0Y0C1"/>
<reference evidence="2" key="1">
    <citation type="journal article" date="2014" name="Front. Microbiol.">
        <title>High frequency of phylogenetically diverse reductive dehalogenase-homologous genes in deep subseafloor sedimentary metagenomes.</title>
        <authorList>
            <person name="Kawai M."/>
            <person name="Futagami T."/>
            <person name="Toyoda A."/>
            <person name="Takaki Y."/>
            <person name="Nishi S."/>
            <person name="Hori S."/>
            <person name="Arai W."/>
            <person name="Tsubouchi T."/>
            <person name="Morono Y."/>
            <person name="Uchiyama I."/>
            <person name="Ito T."/>
            <person name="Fujiyama A."/>
            <person name="Inagaki F."/>
            <person name="Takami H."/>
        </authorList>
    </citation>
    <scope>NUCLEOTIDE SEQUENCE</scope>
    <source>
        <strain evidence="2">Expedition CK06-06</strain>
    </source>
</reference>
<name>X0Y0C1_9ZZZZ</name>
<evidence type="ECO:0000313" key="2">
    <source>
        <dbReference type="EMBL" id="GAG40837.1"/>
    </source>
</evidence>
<dbReference type="EMBL" id="BARS01040955">
    <property type="protein sequence ID" value="GAG40837.1"/>
    <property type="molecule type" value="Genomic_DNA"/>
</dbReference>
<organism evidence="2">
    <name type="scientific">marine sediment metagenome</name>
    <dbReference type="NCBI Taxonomy" id="412755"/>
    <lineage>
        <taxon>unclassified sequences</taxon>
        <taxon>metagenomes</taxon>
        <taxon>ecological metagenomes</taxon>
    </lineage>
</organism>
<protein>
    <recommendedName>
        <fullName evidence="1">PilZ domain-containing protein</fullName>
    </recommendedName>
</protein>
<dbReference type="InterPro" id="IPR009875">
    <property type="entry name" value="PilZ_domain"/>
</dbReference>
<evidence type="ECO:0000259" key="1">
    <source>
        <dbReference type="Pfam" id="PF07238"/>
    </source>
</evidence>
<comment type="caution">
    <text evidence="2">The sequence shown here is derived from an EMBL/GenBank/DDBJ whole genome shotgun (WGS) entry which is preliminary data.</text>
</comment>
<accession>X0Y0C1</accession>
<gene>
    <name evidence="2" type="ORF">S01H1_62362</name>
</gene>
<dbReference type="Pfam" id="PF07238">
    <property type="entry name" value="PilZ"/>
    <property type="match status" value="1"/>
</dbReference>
<proteinExistence type="predicted"/>
<dbReference type="GO" id="GO:0035438">
    <property type="term" value="F:cyclic-di-GMP binding"/>
    <property type="evidence" value="ECO:0007669"/>
    <property type="project" value="InterPro"/>
</dbReference>